<evidence type="ECO:0000256" key="2">
    <source>
        <dbReference type="SAM" id="MobiDB-lite"/>
    </source>
</evidence>
<proteinExistence type="predicted"/>
<name>A0A2W4Y7K1_9CYAN</name>
<organism evidence="3 4">
    <name type="scientific">Pseudanabaena frigida</name>
    <dbReference type="NCBI Taxonomy" id="945775"/>
    <lineage>
        <taxon>Bacteria</taxon>
        <taxon>Bacillati</taxon>
        <taxon>Cyanobacteriota</taxon>
        <taxon>Cyanophyceae</taxon>
        <taxon>Pseudanabaenales</taxon>
        <taxon>Pseudanabaenaceae</taxon>
        <taxon>Pseudanabaena</taxon>
    </lineage>
</organism>
<feature type="region of interest" description="Disordered" evidence="2">
    <location>
        <begin position="337"/>
        <end position="370"/>
    </location>
</feature>
<comment type="caution">
    <text evidence="3">The sequence shown here is derived from an EMBL/GenBank/DDBJ whole genome shotgun (WGS) entry which is preliminary data.</text>
</comment>
<reference evidence="3 4" key="1">
    <citation type="submission" date="2018-04" db="EMBL/GenBank/DDBJ databases">
        <authorList>
            <person name="Go L.Y."/>
            <person name="Mitchell J.A."/>
        </authorList>
    </citation>
    <scope>NUCLEOTIDE SEQUENCE [LARGE SCALE GENOMIC DNA]</scope>
    <source>
        <strain evidence="3">ULC066bin1</strain>
    </source>
</reference>
<accession>A0A2W4Y7K1</accession>
<protein>
    <submittedName>
        <fullName evidence="3">Uncharacterized protein</fullName>
    </submittedName>
</protein>
<feature type="compositionally biased region" description="Basic and acidic residues" evidence="2">
    <location>
        <begin position="345"/>
        <end position="363"/>
    </location>
</feature>
<evidence type="ECO:0000256" key="1">
    <source>
        <dbReference type="SAM" id="Coils"/>
    </source>
</evidence>
<reference evidence="3 4" key="2">
    <citation type="submission" date="2018-06" db="EMBL/GenBank/DDBJ databases">
        <title>Metagenomic assembly of (sub)arctic Cyanobacteria and their associated microbiome from non-axenic cultures.</title>
        <authorList>
            <person name="Baurain D."/>
        </authorList>
    </citation>
    <scope>NUCLEOTIDE SEQUENCE [LARGE SCALE GENOMIC DNA]</scope>
    <source>
        <strain evidence="3">ULC066bin1</strain>
    </source>
</reference>
<dbReference type="Proteomes" id="UP000249467">
    <property type="component" value="Unassembled WGS sequence"/>
</dbReference>
<evidence type="ECO:0000313" key="3">
    <source>
        <dbReference type="EMBL" id="PZO39228.1"/>
    </source>
</evidence>
<evidence type="ECO:0000313" key="4">
    <source>
        <dbReference type="Proteomes" id="UP000249467"/>
    </source>
</evidence>
<feature type="coiled-coil region" evidence="1">
    <location>
        <begin position="65"/>
        <end position="138"/>
    </location>
</feature>
<keyword evidence="1" id="KW-0175">Coiled coil</keyword>
<gene>
    <name evidence="3" type="ORF">DCF19_14780</name>
</gene>
<dbReference type="AlphaFoldDB" id="A0A2W4Y7K1"/>
<dbReference type="EMBL" id="QBML01000019">
    <property type="protein sequence ID" value="PZO39228.1"/>
    <property type="molecule type" value="Genomic_DNA"/>
</dbReference>
<sequence length="383" mass="44393">MSELKREAALREVSIKAVTVNDDDDLDALLGGGMLEETEIAKITNMLLDNLDDVEAFTDNWGVDMPQANNEVAELRTERDSLQKELEDLRSQHQFECEYVDQLEQEITSIANDRDRQVSELTDQVEKLQNRIAEQPADQPQFDDQDLSDRLAIHVLQLEEEFHHRLEIALEIETKKITHKYLQEINEKVEIINQLQCQNTALEISQQTLTEELETTHNLLKESTKTIEIAQTKLLEATTQREQMEGELIKHLGNQAKLHQSLRGLENEYVSDLTRVQDLEQQIEDLQEQVLRQASKAAEYEAAIQHWKEQSVRHQHHALQLSGALDRLLNEKPVRHLTEPVNHPSESHSDREYLQQREAEPRQVRSPFPTSKVDLPAFLVRHR</sequence>
<feature type="coiled-coil region" evidence="1">
    <location>
        <begin position="192"/>
        <end position="303"/>
    </location>
</feature>